<dbReference type="eggNOG" id="COG2249">
    <property type="taxonomic scope" value="Bacteria"/>
</dbReference>
<evidence type="ECO:0000256" key="4">
    <source>
        <dbReference type="ARBA" id="ARBA00037981"/>
    </source>
</evidence>
<comment type="caution">
    <text evidence="6">The sequence shown here is derived from an EMBL/GenBank/DDBJ whole genome shotgun (WGS) entry which is preliminary data.</text>
</comment>
<gene>
    <name evidence="6" type="ORF">N781_16500</name>
</gene>
<dbReference type="Gene3D" id="3.40.50.360">
    <property type="match status" value="1"/>
</dbReference>
<reference evidence="6 7" key="1">
    <citation type="submission" date="2013-08" db="EMBL/GenBank/DDBJ databases">
        <authorList>
            <person name="Huang J."/>
            <person name="Wang G."/>
        </authorList>
    </citation>
    <scope>NUCLEOTIDE SEQUENCE [LARGE SCALE GENOMIC DNA]</scope>
    <source>
        <strain evidence="6 7">JSM 076056</strain>
    </source>
</reference>
<comment type="similarity">
    <text evidence="4">Belongs to the oxidoreductase MdaB family.</text>
</comment>
<dbReference type="InterPro" id="IPR003680">
    <property type="entry name" value="Flavodoxin_fold"/>
</dbReference>
<keyword evidence="7" id="KW-1185">Reference proteome</keyword>
<evidence type="ECO:0000256" key="3">
    <source>
        <dbReference type="ARBA" id="ARBA00022827"/>
    </source>
</evidence>
<feature type="domain" description="Flavodoxin-like fold" evidence="5">
    <location>
        <begin position="3"/>
        <end position="177"/>
    </location>
</feature>
<dbReference type="STRING" id="1385510.GCA_000425205_02134"/>
<name>A0A0A5GK15_9BACI</name>
<dbReference type="RefSeq" id="WP_026800506.1">
    <property type="nucleotide sequence ID" value="NZ_AULI01000008.1"/>
</dbReference>
<evidence type="ECO:0000313" key="6">
    <source>
        <dbReference type="EMBL" id="KGX92354.1"/>
    </source>
</evidence>
<evidence type="ECO:0000259" key="5">
    <source>
        <dbReference type="Pfam" id="PF02525"/>
    </source>
</evidence>
<dbReference type="Pfam" id="PF02525">
    <property type="entry name" value="Flavodoxin_2"/>
    <property type="match status" value="1"/>
</dbReference>
<dbReference type="AlphaFoldDB" id="A0A0A5GK15"/>
<evidence type="ECO:0000313" key="7">
    <source>
        <dbReference type="Proteomes" id="UP000030528"/>
    </source>
</evidence>
<organism evidence="6 7">
    <name type="scientific">Pontibacillus halophilus JSM 076056 = DSM 19796</name>
    <dbReference type="NCBI Taxonomy" id="1385510"/>
    <lineage>
        <taxon>Bacteria</taxon>
        <taxon>Bacillati</taxon>
        <taxon>Bacillota</taxon>
        <taxon>Bacilli</taxon>
        <taxon>Bacillales</taxon>
        <taxon>Bacillaceae</taxon>
        <taxon>Pontibacillus</taxon>
    </lineage>
</organism>
<accession>A0A0A5GK15</accession>
<dbReference type="InterPro" id="IPR052397">
    <property type="entry name" value="NADPH-QR_MdaB"/>
</dbReference>
<dbReference type="Proteomes" id="UP000030528">
    <property type="component" value="Unassembled WGS sequence"/>
</dbReference>
<dbReference type="InterPro" id="IPR029039">
    <property type="entry name" value="Flavoprotein-like_sf"/>
</dbReference>
<dbReference type="PANTHER" id="PTHR46305">
    <property type="match status" value="1"/>
</dbReference>
<comment type="cofactor">
    <cofactor evidence="1">
        <name>FAD</name>
        <dbReference type="ChEBI" id="CHEBI:57692"/>
    </cofactor>
</comment>
<proteinExistence type="inferred from homology"/>
<dbReference type="EMBL" id="AVPE01000006">
    <property type="protein sequence ID" value="KGX92354.1"/>
    <property type="molecule type" value="Genomic_DNA"/>
</dbReference>
<keyword evidence="3" id="KW-0274">FAD</keyword>
<dbReference type="PANTHER" id="PTHR46305:SF3">
    <property type="entry name" value="NADPH:QUINONE OXIDOREDUCTASE MDAB"/>
    <property type="match status" value="1"/>
</dbReference>
<evidence type="ECO:0000256" key="1">
    <source>
        <dbReference type="ARBA" id="ARBA00001974"/>
    </source>
</evidence>
<evidence type="ECO:0000256" key="2">
    <source>
        <dbReference type="ARBA" id="ARBA00022630"/>
    </source>
</evidence>
<sequence length="183" mass="21150">MRNILIINGHQYYPFAKGQLNKTLFDEIVSNIEGSYKVQTTVIDDGYDVKEEQEKFKWADAIIMQTPLYWFSLPGATKTYFDLVYEYGVFFGGESEYGNGGLMTGKKFMISTTWNAPEYAFNDESKFFQGKTLDEALDHLHNMNKYVGMEPMKSFGAHDVIANPDVEKYVTELRQHLKEQFNV</sequence>
<keyword evidence="2" id="KW-0285">Flavoprotein</keyword>
<dbReference type="OrthoDB" id="9798454at2"/>
<dbReference type="SUPFAM" id="SSF52218">
    <property type="entry name" value="Flavoproteins"/>
    <property type="match status" value="1"/>
</dbReference>
<protein>
    <submittedName>
        <fullName evidence="6">Flavodoxin</fullName>
    </submittedName>
</protein>